<proteinExistence type="predicted"/>
<organism evidence="1 2">
    <name type="scientific">Panagrolaimus sp. ES5</name>
    <dbReference type="NCBI Taxonomy" id="591445"/>
    <lineage>
        <taxon>Eukaryota</taxon>
        <taxon>Metazoa</taxon>
        <taxon>Ecdysozoa</taxon>
        <taxon>Nematoda</taxon>
        <taxon>Chromadorea</taxon>
        <taxon>Rhabditida</taxon>
        <taxon>Tylenchina</taxon>
        <taxon>Panagrolaimomorpha</taxon>
        <taxon>Panagrolaimoidea</taxon>
        <taxon>Panagrolaimidae</taxon>
        <taxon>Panagrolaimus</taxon>
    </lineage>
</organism>
<evidence type="ECO:0000313" key="2">
    <source>
        <dbReference type="WBParaSite" id="ES5_v2.g13237.t1"/>
    </source>
</evidence>
<reference evidence="2" key="1">
    <citation type="submission" date="2022-11" db="UniProtKB">
        <authorList>
            <consortium name="WormBaseParasite"/>
        </authorList>
    </citation>
    <scope>IDENTIFICATION</scope>
</reference>
<sequence length="70" mass="8308">MSDFIDKLPLLPVSADLQNFDYFVEKEEFKKELAEKDDEFCCGLIKQYARRIQIMEKELLAMEEIEGMKL</sequence>
<protein>
    <submittedName>
        <fullName evidence="2">Uncharacterized protein</fullName>
    </submittedName>
</protein>
<name>A0AC34F7I1_9BILA</name>
<evidence type="ECO:0000313" key="1">
    <source>
        <dbReference type="Proteomes" id="UP000887579"/>
    </source>
</evidence>
<dbReference type="Proteomes" id="UP000887579">
    <property type="component" value="Unplaced"/>
</dbReference>
<dbReference type="WBParaSite" id="ES5_v2.g13237.t1">
    <property type="protein sequence ID" value="ES5_v2.g13237.t1"/>
    <property type="gene ID" value="ES5_v2.g13237"/>
</dbReference>
<accession>A0AC34F7I1</accession>